<dbReference type="InterPro" id="IPR046288">
    <property type="entry name" value="DUF6325"/>
</dbReference>
<dbReference type="Proteomes" id="UP000058305">
    <property type="component" value="Chromosome"/>
</dbReference>
<accession>A0A0X8E0V0</accession>
<evidence type="ECO:0000313" key="2">
    <source>
        <dbReference type="Proteomes" id="UP000058305"/>
    </source>
</evidence>
<reference evidence="1 2" key="1">
    <citation type="journal article" date="2016" name="J. Biotechnol.">
        <title>First complete genome sequence of a species in the genus Microterricola, an extremophilic cold active enzyme producing bacterial strain ERGS5:02 isolated from Sikkim Himalaya.</title>
        <authorList>
            <person name="Himanshu"/>
            <person name="Swarnkar M.K."/>
            <person name="Singh D."/>
            <person name="Kumar R."/>
        </authorList>
    </citation>
    <scope>NUCLEOTIDE SEQUENCE [LARGE SCALE GENOMIC DNA]</scope>
    <source>
        <strain evidence="1 2">ERGS5:02</strain>
    </source>
</reference>
<dbReference type="OrthoDB" id="1779644at2"/>
<evidence type="ECO:0000313" key="1">
    <source>
        <dbReference type="EMBL" id="AMB58255.1"/>
    </source>
</evidence>
<dbReference type="EMBL" id="CP014145">
    <property type="protein sequence ID" value="AMB58255.1"/>
    <property type="molecule type" value="Genomic_DNA"/>
</dbReference>
<name>A0A0X8E0V0_9MICO</name>
<reference evidence="2" key="2">
    <citation type="submission" date="2016-01" db="EMBL/GenBank/DDBJ databases">
        <title>First complete genome sequence of a species in the genus Microterricola, an extremophilic cold active enzyme producing strain ERGS5:02 isolated from Sikkim Himalaya.</title>
        <authorList>
            <person name="Kumar R."/>
            <person name="Singh D."/>
            <person name="Swarnkar M.K."/>
        </authorList>
    </citation>
    <scope>NUCLEOTIDE SEQUENCE [LARGE SCALE GENOMIC DNA]</scope>
    <source>
        <strain evidence="2">ERGS5:02</strain>
    </source>
</reference>
<evidence type="ECO:0008006" key="3">
    <source>
        <dbReference type="Google" id="ProtNLM"/>
    </source>
</evidence>
<keyword evidence="2" id="KW-1185">Reference proteome</keyword>
<dbReference type="Pfam" id="PF19850">
    <property type="entry name" value="DUF6325"/>
    <property type="match status" value="1"/>
</dbReference>
<dbReference type="AlphaFoldDB" id="A0A0X8E0V0"/>
<dbReference type="RefSeq" id="WP_067226949.1">
    <property type="nucleotide sequence ID" value="NZ_CP014145.1"/>
</dbReference>
<organism evidence="1 2">
    <name type="scientific">Microterricola viridarii</name>
    <dbReference type="NCBI Taxonomy" id="412690"/>
    <lineage>
        <taxon>Bacteria</taxon>
        <taxon>Bacillati</taxon>
        <taxon>Actinomycetota</taxon>
        <taxon>Actinomycetes</taxon>
        <taxon>Micrococcales</taxon>
        <taxon>Microbacteriaceae</taxon>
        <taxon>Microterricola</taxon>
    </lineage>
</organism>
<dbReference type="KEGG" id="mvd:AWU67_04635"/>
<gene>
    <name evidence="1" type="ORF">AWU67_04635</name>
</gene>
<proteinExistence type="predicted"/>
<sequence>MTLGPVEVLVIGFPENRFTGEIIPELERVVSSGTIAVIDGLFVRKDADGSTTFAEFDEIGVGSEVAALRGILDRVEGLISDEDVSELTAELAPNSSAAILVFEHAWARGLRDAVVRAGGQMLESVRVPQDVVQEILSTVPEID</sequence>
<protein>
    <recommendedName>
        <fullName evidence="3">DUF1269 domain-containing family protein</fullName>
    </recommendedName>
</protein>